<dbReference type="Proteomes" id="UP001056429">
    <property type="component" value="Unassembled WGS sequence"/>
</dbReference>
<keyword evidence="5 6" id="KW-0472">Membrane</keyword>
<reference evidence="8" key="1">
    <citation type="journal article" date="2021" name="mSystems">
        <title>Bacteria and Archaea Synergistically Convert Glycine Betaine to Biogenic Methane in the Formosa Cold Seep of the South China Sea.</title>
        <authorList>
            <person name="Li L."/>
            <person name="Zhang W."/>
            <person name="Zhang S."/>
            <person name="Song L."/>
            <person name="Sun Q."/>
            <person name="Zhang H."/>
            <person name="Xiang H."/>
            <person name="Dong X."/>
        </authorList>
    </citation>
    <scope>NUCLEOTIDE SEQUENCE</scope>
    <source>
        <strain evidence="8">ZWT</strain>
    </source>
</reference>
<comment type="caution">
    <text evidence="8">The sequence shown here is derived from an EMBL/GenBank/DDBJ whole genome shotgun (WGS) entry which is preliminary data.</text>
</comment>
<accession>A0A9J6NYU5</accession>
<sequence length="215" mass="24640">MRRRNKVLLIISIWMVLAVVLYKEGLLTTDINKINEVIGTNPVKMRVIFVLLSSFRVILFIPQTVFIFIGSVLFGAYEGFVLSFIALIISQTIMYIVGRYFQRWFIGEKYFEKNKELIAHIKTYGYKFLALALACPVLPSDAITLTAACMKLDYKKYMLTIILAASPVIFLYGFMGEGFQRSNGFIVIAAISVILISYYTLRIWKKINLKNKKGE</sequence>
<feature type="transmembrane region" description="Helical" evidence="6">
    <location>
        <begin position="181"/>
        <end position="201"/>
    </location>
</feature>
<dbReference type="Pfam" id="PF09335">
    <property type="entry name" value="VTT_dom"/>
    <property type="match status" value="1"/>
</dbReference>
<evidence type="ECO:0000256" key="5">
    <source>
        <dbReference type="ARBA" id="ARBA00023136"/>
    </source>
</evidence>
<dbReference type="InterPro" id="IPR032816">
    <property type="entry name" value="VTT_dom"/>
</dbReference>
<dbReference type="RefSeq" id="WP_250858438.1">
    <property type="nucleotide sequence ID" value="NZ_JAGSOJ010000001.1"/>
</dbReference>
<keyword evidence="4 6" id="KW-1133">Transmembrane helix</keyword>
<evidence type="ECO:0000256" key="3">
    <source>
        <dbReference type="ARBA" id="ARBA00022692"/>
    </source>
</evidence>
<evidence type="ECO:0000313" key="9">
    <source>
        <dbReference type="Proteomes" id="UP001056429"/>
    </source>
</evidence>
<name>A0A9J6NYU5_9CLOT</name>
<feature type="transmembrane region" description="Helical" evidence="6">
    <location>
        <begin position="47"/>
        <end position="73"/>
    </location>
</feature>
<evidence type="ECO:0000256" key="2">
    <source>
        <dbReference type="ARBA" id="ARBA00022475"/>
    </source>
</evidence>
<evidence type="ECO:0000256" key="6">
    <source>
        <dbReference type="RuleBase" id="RU366058"/>
    </source>
</evidence>
<dbReference type="AlphaFoldDB" id="A0A9J6NYU5"/>
<dbReference type="PANTHER" id="PTHR12677">
    <property type="entry name" value="GOLGI APPARATUS MEMBRANE PROTEIN TVP38-RELATED"/>
    <property type="match status" value="1"/>
</dbReference>
<evidence type="ECO:0000256" key="1">
    <source>
        <dbReference type="ARBA" id="ARBA00004651"/>
    </source>
</evidence>
<dbReference type="InterPro" id="IPR015414">
    <property type="entry name" value="TMEM64"/>
</dbReference>
<dbReference type="PANTHER" id="PTHR12677:SF49">
    <property type="entry name" value="TVP38_TMEM64 FAMILY MEMBRANE PROTEIN"/>
    <property type="match status" value="1"/>
</dbReference>
<evidence type="ECO:0000313" key="8">
    <source>
        <dbReference type="EMBL" id="MCM1989443.1"/>
    </source>
</evidence>
<keyword evidence="9" id="KW-1185">Reference proteome</keyword>
<evidence type="ECO:0000259" key="7">
    <source>
        <dbReference type="Pfam" id="PF09335"/>
    </source>
</evidence>
<reference evidence="8" key="2">
    <citation type="submission" date="2021-04" db="EMBL/GenBank/DDBJ databases">
        <authorList>
            <person name="Dong X."/>
        </authorList>
    </citation>
    <scope>NUCLEOTIDE SEQUENCE</scope>
    <source>
        <strain evidence="8">ZWT</strain>
    </source>
</reference>
<feature type="transmembrane region" description="Helical" evidence="6">
    <location>
        <begin position="157"/>
        <end position="175"/>
    </location>
</feature>
<comment type="subcellular location">
    <subcellularLocation>
        <location evidence="1 6">Cell membrane</location>
        <topology evidence="1 6">Multi-pass membrane protein</topology>
    </subcellularLocation>
</comment>
<evidence type="ECO:0000256" key="4">
    <source>
        <dbReference type="ARBA" id="ARBA00022989"/>
    </source>
</evidence>
<feature type="transmembrane region" description="Helical" evidence="6">
    <location>
        <begin position="7"/>
        <end position="27"/>
    </location>
</feature>
<feature type="transmembrane region" description="Helical" evidence="6">
    <location>
        <begin position="80"/>
        <end position="101"/>
    </location>
</feature>
<comment type="similarity">
    <text evidence="6">Belongs to the TVP38/TMEM64 family.</text>
</comment>
<gene>
    <name evidence="8" type="ORF">KDK92_06800</name>
</gene>
<dbReference type="EMBL" id="JAGSOJ010000001">
    <property type="protein sequence ID" value="MCM1989443.1"/>
    <property type="molecule type" value="Genomic_DNA"/>
</dbReference>
<keyword evidence="2 6" id="KW-1003">Cell membrane</keyword>
<proteinExistence type="inferred from homology"/>
<dbReference type="GO" id="GO:0005886">
    <property type="term" value="C:plasma membrane"/>
    <property type="evidence" value="ECO:0007669"/>
    <property type="project" value="UniProtKB-SubCell"/>
</dbReference>
<feature type="domain" description="VTT" evidence="7">
    <location>
        <begin position="61"/>
        <end position="177"/>
    </location>
</feature>
<protein>
    <recommendedName>
        <fullName evidence="6">TVP38/TMEM64 family membrane protein</fullName>
    </recommendedName>
</protein>
<keyword evidence="3 6" id="KW-0812">Transmembrane</keyword>
<organism evidence="8 9">
    <name type="scientific">Oceanirhabdus seepicola</name>
    <dbReference type="NCBI Taxonomy" id="2828781"/>
    <lineage>
        <taxon>Bacteria</taxon>
        <taxon>Bacillati</taxon>
        <taxon>Bacillota</taxon>
        <taxon>Clostridia</taxon>
        <taxon>Eubacteriales</taxon>
        <taxon>Clostridiaceae</taxon>
        <taxon>Oceanirhabdus</taxon>
    </lineage>
</organism>